<dbReference type="HOGENOM" id="CLU_3274792_0_0_10"/>
<sequence length="41" mass="4740">MKKPHLKPPQAPPKEGMFQWELVGRGSSLIQNSKFIIQNYD</sequence>
<comment type="caution">
    <text evidence="1">The sequence shown here is derived from an EMBL/GenBank/DDBJ whole genome shotgun (WGS) entry which is preliminary data.</text>
</comment>
<gene>
    <name evidence="1" type="ORF">HMPREF0973_00118</name>
</gene>
<reference evidence="1 2" key="1">
    <citation type="submission" date="2009-09" db="EMBL/GenBank/DDBJ databases">
        <authorList>
            <person name="Weinstock G."/>
            <person name="Sodergren E."/>
            <person name="Clifton S."/>
            <person name="Fulton L."/>
            <person name="Fulton B."/>
            <person name="Courtney L."/>
            <person name="Fronick C."/>
            <person name="Harrison M."/>
            <person name="Strong C."/>
            <person name="Farmer C."/>
            <person name="Delahaunty K."/>
            <person name="Markovic C."/>
            <person name="Hall O."/>
            <person name="Minx P."/>
            <person name="Tomlinson C."/>
            <person name="Mitreva M."/>
            <person name="Nelson J."/>
            <person name="Hou S."/>
            <person name="Wollam A."/>
            <person name="Pepin K.H."/>
            <person name="Johnson M."/>
            <person name="Bhonagiri V."/>
            <person name="Nash W.E."/>
            <person name="Warren W."/>
            <person name="Chinwalla A."/>
            <person name="Mardis E.R."/>
            <person name="Wilson R.K."/>
        </authorList>
    </citation>
    <scope>NUCLEOTIDE SEQUENCE [LARGE SCALE GENOMIC DNA]</scope>
    <source>
        <strain evidence="1 2">F0319</strain>
    </source>
</reference>
<evidence type="ECO:0000313" key="2">
    <source>
        <dbReference type="Proteomes" id="UP000003327"/>
    </source>
</evidence>
<proteinExistence type="predicted"/>
<dbReference type="STRING" id="649761.HMPREF0973_00118"/>
<name>C9MKL0_9BACT</name>
<keyword evidence="2" id="KW-1185">Reference proteome</keyword>
<protein>
    <submittedName>
        <fullName evidence="1">Uncharacterized protein</fullName>
    </submittedName>
</protein>
<dbReference type="AlphaFoldDB" id="C9MKL0"/>
<evidence type="ECO:0000313" key="1">
    <source>
        <dbReference type="EMBL" id="EEX19978.1"/>
    </source>
</evidence>
<organism evidence="1 2">
    <name type="scientific">Prevotella veroralis F0319</name>
    <dbReference type="NCBI Taxonomy" id="649761"/>
    <lineage>
        <taxon>Bacteria</taxon>
        <taxon>Pseudomonadati</taxon>
        <taxon>Bacteroidota</taxon>
        <taxon>Bacteroidia</taxon>
        <taxon>Bacteroidales</taxon>
        <taxon>Prevotellaceae</taxon>
        <taxon>Prevotella</taxon>
    </lineage>
</organism>
<accession>C9MKL0</accession>
<dbReference type="Proteomes" id="UP000003327">
    <property type="component" value="Unassembled WGS sequence"/>
</dbReference>
<dbReference type="EMBL" id="ACVA01000004">
    <property type="protein sequence ID" value="EEX19978.1"/>
    <property type="molecule type" value="Genomic_DNA"/>
</dbReference>